<evidence type="ECO:0000256" key="8">
    <source>
        <dbReference type="ARBA" id="ARBA00022793"/>
    </source>
</evidence>
<dbReference type="HAMAP" id="MF_00453">
    <property type="entry name" value="PEPCK_ATP"/>
    <property type="match status" value="1"/>
</dbReference>
<dbReference type="SUPFAM" id="SSF68923">
    <property type="entry name" value="PEP carboxykinase N-terminal domain"/>
    <property type="match status" value="1"/>
</dbReference>
<comment type="cofactor">
    <cofactor evidence="14">
        <name>Mn(2+)</name>
        <dbReference type="ChEBI" id="CHEBI:29035"/>
    </cofactor>
    <text evidence="14">Binds 1 Mn(2+) ion per subunit.</text>
</comment>
<dbReference type="FunFam" id="2.170.8.10:FF:000001">
    <property type="entry name" value="Phosphoenolpyruvate carboxykinase (ATP)"/>
    <property type="match status" value="1"/>
</dbReference>
<accession>V5ZD28</accession>
<keyword evidence="15" id="KW-0808">Transferase</keyword>
<dbReference type="CDD" id="cd00484">
    <property type="entry name" value="PEPCK_ATP"/>
    <property type="match status" value="1"/>
</dbReference>
<evidence type="ECO:0000256" key="3">
    <source>
        <dbReference type="ARBA" id="ARBA00012363"/>
    </source>
</evidence>
<organism evidence="15 16">
    <name type="scientific">Erwinia piriflorinigrans CFBP 5888</name>
    <dbReference type="NCBI Taxonomy" id="1161919"/>
    <lineage>
        <taxon>Bacteria</taxon>
        <taxon>Pseudomonadati</taxon>
        <taxon>Pseudomonadota</taxon>
        <taxon>Gammaproteobacteria</taxon>
        <taxon>Enterobacterales</taxon>
        <taxon>Erwiniaceae</taxon>
        <taxon>Erwinia</taxon>
    </lineage>
</organism>
<feature type="binding site" evidence="14">
    <location>
        <position position="332"/>
    </location>
    <ligand>
        <name>substrate</name>
    </ligand>
</feature>
<evidence type="ECO:0000256" key="13">
    <source>
        <dbReference type="ARBA" id="ARBA00055407"/>
    </source>
</evidence>
<dbReference type="OrthoDB" id="9806325at2"/>
<dbReference type="GO" id="GO:0004612">
    <property type="term" value="F:phosphoenolpyruvate carboxykinase (ATP) activity"/>
    <property type="evidence" value="ECO:0007669"/>
    <property type="project" value="UniProtKB-UniRule"/>
</dbReference>
<dbReference type="PANTHER" id="PTHR30031:SF0">
    <property type="entry name" value="PHOSPHOENOLPYRUVATE CARBOXYKINASE (ATP)"/>
    <property type="match status" value="1"/>
</dbReference>
<dbReference type="InterPro" id="IPR013035">
    <property type="entry name" value="PEP_carboxykinase_C"/>
</dbReference>
<feature type="binding site" evidence="14">
    <location>
        <position position="212"/>
    </location>
    <ligand>
        <name>ATP</name>
        <dbReference type="ChEBI" id="CHEBI:30616"/>
    </ligand>
</feature>
<dbReference type="AlphaFoldDB" id="V5ZD28"/>
<dbReference type="FunFam" id="3.40.449.10:FF:000001">
    <property type="entry name" value="Phosphoenolpyruvate carboxykinase (ATP)"/>
    <property type="match status" value="1"/>
</dbReference>
<feature type="binding site" evidence="14">
    <location>
        <position position="231"/>
    </location>
    <ligand>
        <name>Mn(2+)</name>
        <dbReference type="ChEBI" id="CHEBI:29035"/>
    </ligand>
</feature>
<evidence type="ECO:0000313" key="16">
    <source>
        <dbReference type="Proteomes" id="UP000018217"/>
    </source>
</evidence>
<feature type="binding site" evidence="14">
    <location>
        <position position="212"/>
    </location>
    <ligand>
        <name>substrate</name>
    </ligand>
</feature>
<evidence type="ECO:0000256" key="12">
    <source>
        <dbReference type="ARBA" id="ARBA00047371"/>
    </source>
</evidence>
<evidence type="ECO:0000256" key="5">
    <source>
        <dbReference type="ARBA" id="ARBA00022490"/>
    </source>
</evidence>
<keyword evidence="11 14" id="KW-0456">Lyase</keyword>
<evidence type="ECO:0000256" key="4">
    <source>
        <dbReference type="ARBA" id="ARBA00022432"/>
    </source>
</evidence>
<keyword evidence="4 14" id="KW-0312">Gluconeogenesis</keyword>
<feature type="binding site" evidence="14">
    <location>
        <position position="231"/>
    </location>
    <ligand>
        <name>ATP</name>
        <dbReference type="ChEBI" id="CHEBI:30616"/>
    </ligand>
</feature>
<evidence type="ECO:0000256" key="7">
    <source>
        <dbReference type="ARBA" id="ARBA00022741"/>
    </source>
</evidence>
<dbReference type="PANTHER" id="PTHR30031">
    <property type="entry name" value="PHOSPHOENOLPYRUVATE CARBOXYKINASE ATP"/>
    <property type="match status" value="1"/>
</dbReference>
<keyword evidence="8 14" id="KW-0210">Decarboxylase</keyword>
<dbReference type="InterPro" id="IPR001272">
    <property type="entry name" value="PEP_carboxykinase_ATP"/>
</dbReference>
<evidence type="ECO:0000256" key="11">
    <source>
        <dbReference type="ARBA" id="ARBA00023239"/>
    </source>
</evidence>
<keyword evidence="16" id="KW-1185">Reference proteome</keyword>
<reference evidence="15 16" key="1">
    <citation type="journal article" date="2013" name="Syst. Appl. Microbiol.">
        <title>Phylogenetic position and virulence apparatus of the pear flower necrosis pathogen Erwinia piriflorinigrans CFBP 5888T as assessed by comparative genomics.</title>
        <authorList>
            <person name="Smits T.H."/>
            <person name="Rezzonico F."/>
            <person name="Lopez M.M."/>
            <person name="Blom J."/>
            <person name="Goesmann A."/>
            <person name="Frey J.E."/>
            <person name="Duffy B."/>
        </authorList>
    </citation>
    <scope>NUCLEOTIDE SEQUENCE [LARGE SCALE GENOMIC DNA]</scope>
    <source>
        <strain evidence="16">CFBP5888</strain>
    </source>
</reference>
<evidence type="ECO:0000313" key="15">
    <source>
        <dbReference type="EMBL" id="CCG88884.1"/>
    </source>
</evidence>
<sequence>MRNNGLTPQELVAYGITDTVEVVHNPDYDMLFEEETQPGLSGYERGIVTASGAVAVDTGIFTGRSPKDKYLVRDETTRDTLWWSDQGKGKNDNQPLTQETWQSLKSLVTRQLSGKRLFVVDTWCGANPDSRLSVRFITEVAWQAHFVKNMFIRPDDESLASFEPDFVVMNGAKCTNPDWQSQGLHSENFVAFNLTEKIQLIGGTWYGGEMKKGLFAIMNYLLPLKGIASMHCSANVGSDGDVAVFFGLSGTGKTTLSTDPQRQLIGDDEHGWDDDGVFNFEGGCYAKTIKLSPQAEPEIYQAIRRDALLENVVVRDDGSVDYDDGSKTENTRVSYPIDHIDNIVKPVSKAGHAKKVIFLTADAFGVLPPVSRLTADQTQYHFLSGFTAKLAGTERGVTEPTPTFSACFGAAFLTLHPTQYAEVLVKRMQAAGAEAWLVNTGWNGSGKRMSLKDTRAIINAILSGEIAHAQTSTLPIFNLEMPDSLPGVDSKLLDPRNSYTSEAAWDDKARSLAQRFITNFDKFTDTPAGEALVQAGPKL</sequence>
<dbReference type="EC" id="4.1.1.49" evidence="3 14"/>
<dbReference type="NCBIfam" id="NF006819">
    <property type="entry name" value="PRK09344.1-1"/>
    <property type="match status" value="1"/>
</dbReference>
<feature type="binding site" evidence="14">
    <location>
        <position position="206"/>
    </location>
    <ligand>
        <name>substrate</name>
    </ligand>
</feature>
<keyword evidence="10 14" id="KW-0464">Manganese</keyword>
<evidence type="ECO:0000256" key="14">
    <source>
        <dbReference type="HAMAP-Rule" id="MF_00453"/>
    </source>
</evidence>
<feature type="binding site" evidence="14">
    <location>
        <position position="64"/>
    </location>
    <ligand>
        <name>substrate</name>
    </ligand>
</feature>
<dbReference type="NCBIfam" id="NF006820">
    <property type="entry name" value="PRK09344.1-2"/>
    <property type="match status" value="1"/>
</dbReference>
<dbReference type="Gene3D" id="3.90.228.20">
    <property type="match status" value="1"/>
</dbReference>
<feature type="binding site" evidence="14">
    <location>
        <position position="332"/>
    </location>
    <ligand>
        <name>ATP</name>
        <dbReference type="ChEBI" id="CHEBI:30616"/>
    </ligand>
</feature>
<dbReference type="Proteomes" id="UP000018217">
    <property type="component" value="Unassembled WGS sequence"/>
</dbReference>
<keyword evidence="7 14" id="KW-0547">Nucleotide-binding</keyword>
<feature type="binding site" evidence="14">
    <location>
        <begin position="247"/>
        <end position="255"/>
    </location>
    <ligand>
        <name>ATP</name>
        <dbReference type="ChEBI" id="CHEBI:30616"/>
    </ligand>
</feature>
<comment type="catalytic activity">
    <reaction evidence="12 14">
        <text>oxaloacetate + ATP = phosphoenolpyruvate + ADP + CO2</text>
        <dbReference type="Rhea" id="RHEA:18617"/>
        <dbReference type="ChEBI" id="CHEBI:16452"/>
        <dbReference type="ChEBI" id="CHEBI:16526"/>
        <dbReference type="ChEBI" id="CHEBI:30616"/>
        <dbReference type="ChEBI" id="CHEBI:58702"/>
        <dbReference type="ChEBI" id="CHEBI:456216"/>
        <dbReference type="EC" id="4.1.1.49"/>
    </reaction>
</comment>
<dbReference type="Gene3D" id="3.40.449.10">
    <property type="entry name" value="Phosphoenolpyruvate Carboxykinase, domain 1"/>
    <property type="match status" value="1"/>
</dbReference>
<dbReference type="InterPro" id="IPR008210">
    <property type="entry name" value="PEP_carboxykinase_N"/>
</dbReference>
<feature type="binding site" evidence="14">
    <location>
        <position position="454"/>
    </location>
    <ligand>
        <name>ATP</name>
        <dbReference type="ChEBI" id="CHEBI:30616"/>
    </ligand>
</feature>
<dbReference type="GO" id="GO:0006094">
    <property type="term" value="P:gluconeogenesis"/>
    <property type="evidence" value="ECO:0007669"/>
    <property type="project" value="UniProtKB-UniRule"/>
</dbReference>
<comment type="subcellular location">
    <subcellularLocation>
        <location evidence="14">Cytoplasm</location>
    </subcellularLocation>
</comment>
<protein>
    <recommendedName>
        <fullName evidence="3 14">Phosphoenolpyruvate carboxykinase (ATP)</fullName>
        <shortName evidence="14">PCK</shortName>
        <shortName evidence="14">PEP carboxykinase</shortName>
        <shortName evidence="14">PEPCK</shortName>
        <ecNumber evidence="3 14">4.1.1.49</ecNumber>
    </recommendedName>
</protein>
<dbReference type="GO" id="GO:0005524">
    <property type="term" value="F:ATP binding"/>
    <property type="evidence" value="ECO:0007669"/>
    <property type="project" value="UniProtKB-UniRule"/>
</dbReference>
<dbReference type="GO" id="GO:0046872">
    <property type="term" value="F:metal ion binding"/>
    <property type="evidence" value="ECO:0007669"/>
    <property type="project" value="UniProtKB-KW"/>
</dbReference>
<name>V5ZD28_9GAMM</name>
<keyword evidence="15" id="KW-0670">Pyruvate</keyword>
<comment type="similarity">
    <text evidence="2 14">Belongs to the phosphoenolpyruvate carboxykinase (ATP) family.</text>
</comment>
<dbReference type="Gene3D" id="2.170.8.10">
    <property type="entry name" value="Phosphoenolpyruvate Carboxykinase, domain 2"/>
    <property type="match status" value="1"/>
</dbReference>
<evidence type="ECO:0000256" key="9">
    <source>
        <dbReference type="ARBA" id="ARBA00022840"/>
    </source>
</evidence>
<comment type="pathway">
    <text evidence="1 14">Carbohydrate biosynthesis; gluconeogenesis.</text>
</comment>
<dbReference type="STRING" id="1161919.EPIR_3521"/>
<dbReference type="Pfam" id="PF01293">
    <property type="entry name" value="PEPCK_ATP"/>
    <property type="match status" value="1"/>
</dbReference>
<evidence type="ECO:0000256" key="1">
    <source>
        <dbReference type="ARBA" id="ARBA00004742"/>
    </source>
</evidence>
<keyword evidence="9 14" id="KW-0067">ATP-binding</keyword>
<dbReference type="SUPFAM" id="SSF53795">
    <property type="entry name" value="PEP carboxykinase-like"/>
    <property type="match status" value="1"/>
</dbReference>
<dbReference type="GO" id="GO:0005829">
    <property type="term" value="C:cytosol"/>
    <property type="evidence" value="ECO:0007669"/>
    <property type="project" value="TreeGrafter"/>
</dbReference>
<dbReference type="PIRSF" id="PIRSF006294">
    <property type="entry name" value="PEP_crbxkin"/>
    <property type="match status" value="1"/>
</dbReference>
<keyword evidence="15" id="KW-0418">Kinase</keyword>
<evidence type="ECO:0000256" key="10">
    <source>
        <dbReference type="ARBA" id="ARBA00023211"/>
    </source>
</evidence>
<feature type="binding site" evidence="14">
    <location>
        <position position="268"/>
    </location>
    <ligand>
        <name>Mn(2+)</name>
        <dbReference type="ChEBI" id="CHEBI:29035"/>
    </ligand>
</feature>
<dbReference type="PROSITE" id="PS00532">
    <property type="entry name" value="PEPCK_ATP"/>
    <property type="match status" value="1"/>
</dbReference>
<comment type="caution">
    <text evidence="14">Lacks conserved residue(s) required for the propagation of feature annotation.</text>
</comment>
<comment type="function">
    <text evidence="13 14">Involved in the gluconeogenesis. Catalyzes the conversion of oxaloacetate (OAA) to phosphoenolpyruvate (PEP) through direct phosphoryl transfer between the nucleoside triphosphate and OAA.</text>
</comment>
<dbReference type="NCBIfam" id="NF006821">
    <property type="entry name" value="PRK09344.1-3"/>
    <property type="match status" value="1"/>
</dbReference>
<keyword evidence="6 14" id="KW-0479">Metal-binding</keyword>
<dbReference type="GO" id="GO:0016301">
    <property type="term" value="F:kinase activity"/>
    <property type="evidence" value="ECO:0007669"/>
    <property type="project" value="UniProtKB-KW"/>
</dbReference>
<feature type="binding site" evidence="14">
    <location>
        <position position="212"/>
    </location>
    <ligand>
        <name>Mn(2+)</name>
        <dbReference type="ChEBI" id="CHEBI:29035"/>
    </ligand>
</feature>
<keyword evidence="5 14" id="KW-0963">Cytoplasm</keyword>
<evidence type="ECO:0000256" key="2">
    <source>
        <dbReference type="ARBA" id="ARBA00006052"/>
    </source>
</evidence>
<comment type="caution">
    <text evidence="15">The sequence shown here is derived from an EMBL/GenBank/DDBJ whole genome shotgun (WGS) entry which is preliminary data.</text>
</comment>
<dbReference type="NCBIfam" id="TIGR00224">
    <property type="entry name" value="pckA"/>
    <property type="match status" value="1"/>
</dbReference>
<evidence type="ECO:0000256" key="6">
    <source>
        <dbReference type="ARBA" id="ARBA00022723"/>
    </source>
</evidence>
<dbReference type="InterPro" id="IPR015994">
    <property type="entry name" value="PEPCK_ATP_CS"/>
</dbReference>
<gene>
    <name evidence="14 15" type="primary">pckA</name>
    <name evidence="15" type="ORF">EPIR_3521</name>
</gene>
<dbReference type="RefSeq" id="WP_023656614.1">
    <property type="nucleotide sequence ID" value="NZ_CAHS01000022.1"/>
</dbReference>
<dbReference type="UniPathway" id="UPA00138"/>
<feature type="binding site" evidence="14">
    <location>
        <position position="296"/>
    </location>
    <ligand>
        <name>ATP</name>
        <dbReference type="ChEBI" id="CHEBI:30616"/>
    </ligand>
</feature>
<dbReference type="EMBL" id="CAHS01000022">
    <property type="protein sequence ID" value="CCG88884.1"/>
    <property type="molecule type" value="Genomic_DNA"/>
</dbReference>
<proteinExistence type="inferred from homology"/>
<comment type="subunit">
    <text evidence="14">Monomer.</text>
</comment>